<dbReference type="InterPro" id="IPR001623">
    <property type="entry name" value="DnaJ_domain"/>
</dbReference>
<protein>
    <recommendedName>
        <fullName evidence="2">HEPN domain-containing protein</fullName>
    </recommendedName>
</protein>
<dbReference type="SMART" id="SM00748">
    <property type="entry name" value="HEPN"/>
    <property type="match status" value="1"/>
</dbReference>
<dbReference type="Proteomes" id="UP001187343">
    <property type="component" value="Unassembled WGS sequence"/>
</dbReference>
<dbReference type="InterPro" id="IPR036869">
    <property type="entry name" value="J_dom_sf"/>
</dbReference>
<dbReference type="AlphaFoldDB" id="A0AA88Q7R7"/>
<dbReference type="InterPro" id="IPR007842">
    <property type="entry name" value="HEPN_dom"/>
</dbReference>
<proteinExistence type="predicted"/>
<evidence type="ECO:0000313" key="4">
    <source>
        <dbReference type="Proteomes" id="UP001187343"/>
    </source>
</evidence>
<sequence>MFGEDEEGYQWSLNDEEDRESLLNLRDQFQPFQNIVSQVNSCSWEKVISEEQYFKGTLFRFPLRNEASEISDNLYDSTKVTQLFDSFIADADISLLFLRNVSSISLLHIDTDGLCNNRLKVSVSNNFITDLSHTKQESFDKKTCFKTVSHISQQMEEARTQWLVTTCLLKQGYIPEIDSLANKLSFYPQVDGAFQLDEDRSLCNGRLSCFLPLPNNEPNKTGLPIHINACFGLTDNRRFIKWQEEDQKNDESAMWNELLTKEFLPHVYLMMILDAIQLSENSVLASRMVYNLWPDLSHTVHKERWHEVATDTLKGLLACKIFHLADDEQIWVSASDAVFPVNNIHSDTMSAVSRLLIAEGEKLITVPEHVLKDVEVIFPEIDTFTWVTPSYVRNVLHRSEAENLSKDDKYTLLEFALSDEKYTELQGLKLLPLSDGTFTSFGSGVQNTVLIDNEKFSREVSKGGVSQSEAAEKCEEIFAKIQIICCKTLQTELLLNGNCLTTSSLLVLGRLLHCSSMDDVEKALAKYGIHNSGHKEEGHGSLPKPGCSIPEEWHDCLDMNFLNNFESGEYVGFSKDESGEYFYAIVIERVDDPLGQMRQFPSKFKIQVGSDDFIEVSSLDLYQFKREKKAAVSKESTCTDIERLLTSRPPPKTVFPETLEDIRREIDQSLNEIWKMSREDKQKALKRLYLRWHPDKNPDNEALATEAFRYLQRRIEELQRGTTTTANATASATDTTTTTAAHSTSSNCSDFRDFYNMWNTEAQSHRRGRERFYQNYSRRHYNFWSYHRETPRPNREEAKRWYEQAQCDIKSAHNDTGGDSSEWCLFKVHQAVEKALIAAIYRGSGQYPNNCSITSLAQQVSHFSSQLSSIPNTVRQLTDLGVDGKKTQYPNYHQFPHIPNKQFGIDNARRALDIATNLLEKIEEYIS</sequence>
<dbReference type="InterPro" id="IPR058210">
    <property type="entry name" value="SACS/Nov_dom"/>
</dbReference>
<evidence type="ECO:0000259" key="2">
    <source>
        <dbReference type="PROSITE" id="PS50910"/>
    </source>
</evidence>
<dbReference type="PANTHER" id="PTHR46919">
    <property type="entry name" value="ZINC FINGER, C3HC4 TYPE (RING FINGER) FAMILY PROTEIN"/>
    <property type="match status" value="1"/>
</dbReference>
<dbReference type="CDD" id="cd06257">
    <property type="entry name" value="DnaJ"/>
    <property type="match status" value="1"/>
</dbReference>
<keyword evidence="4" id="KW-1185">Reference proteome</keyword>
<dbReference type="PROSITE" id="PS50910">
    <property type="entry name" value="HEPN"/>
    <property type="match status" value="1"/>
</dbReference>
<dbReference type="Pfam" id="PF05168">
    <property type="entry name" value="HEPN"/>
    <property type="match status" value="1"/>
</dbReference>
<dbReference type="EMBL" id="JAUYZG010000006">
    <property type="protein sequence ID" value="KAK2905347.1"/>
    <property type="molecule type" value="Genomic_DNA"/>
</dbReference>
<evidence type="ECO:0000256" key="1">
    <source>
        <dbReference type="SAM" id="MobiDB-lite"/>
    </source>
</evidence>
<dbReference type="SUPFAM" id="SSF46565">
    <property type="entry name" value="Chaperone J-domain"/>
    <property type="match status" value="1"/>
</dbReference>
<dbReference type="PANTHER" id="PTHR46919:SF2">
    <property type="entry name" value="SACSIN"/>
    <property type="match status" value="1"/>
</dbReference>
<gene>
    <name evidence="3" type="ORF">Q8A67_007146</name>
</gene>
<reference evidence="3" key="1">
    <citation type="submission" date="2023-08" db="EMBL/GenBank/DDBJ databases">
        <title>Chromosome-level Genome Assembly of mud carp (Cirrhinus molitorella).</title>
        <authorList>
            <person name="Liu H."/>
        </authorList>
    </citation>
    <scope>NUCLEOTIDE SEQUENCE</scope>
    <source>
        <strain evidence="3">Prfri</strain>
        <tissue evidence="3">Muscle</tissue>
    </source>
</reference>
<evidence type="ECO:0000313" key="3">
    <source>
        <dbReference type="EMBL" id="KAK2905347.1"/>
    </source>
</evidence>
<dbReference type="Pfam" id="PF25794">
    <property type="entry name" value="SACS"/>
    <property type="match status" value="1"/>
</dbReference>
<name>A0AA88Q7R7_9TELE</name>
<dbReference type="Gene3D" id="1.10.287.110">
    <property type="entry name" value="DnaJ domain"/>
    <property type="match status" value="1"/>
</dbReference>
<organism evidence="3 4">
    <name type="scientific">Cirrhinus molitorella</name>
    <name type="common">mud carp</name>
    <dbReference type="NCBI Taxonomy" id="172907"/>
    <lineage>
        <taxon>Eukaryota</taxon>
        <taxon>Metazoa</taxon>
        <taxon>Chordata</taxon>
        <taxon>Craniata</taxon>
        <taxon>Vertebrata</taxon>
        <taxon>Euteleostomi</taxon>
        <taxon>Actinopterygii</taxon>
        <taxon>Neopterygii</taxon>
        <taxon>Teleostei</taxon>
        <taxon>Ostariophysi</taxon>
        <taxon>Cypriniformes</taxon>
        <taxon>Cyprinidae</taxon>
        <taxon>Labeoninae</taxon>
        <taxon>Labeonini</taxon>
        <taxon>Cirrhinus</taxon>
    </lineage>
</organism>
<accession>A0AA88Q7R7</accession>
<feature type="compositionally biased region" description="Low complexity" evidence="1">
    <location>
        <begin position="722"/>
        <end position="743"/>
    </location>
</feature>
<feature type="region of interest" description="Disordered" evidence="1">
    <location>
        <begin position="719"/>
        <end position="743"/>
    </location>
</feature>
<feature type="domain" description="HEPN" evidence="2">
    <location>
        <begin position="802"/>
        <end position="918"/>
    </location>
</feature>
<dbReference type="Gene3D" id="1.20.120.330">
    <property type="entry name" value="Nucleotidyltransferases domain 2"/>
    <property type="match status" value="1"/>
</dbReference>
<dbReference type="SUPFAM" id="SSF81593">
    <property type="entry name" value="Nucleotidyltransferase substrate binding subunit/domain"/>
    <property type="match status" value="1"/>
</dbReference>
<comment type="caution">
    <text evidence="3">The sequence shown here is derived from an EMBL/GenBank/DDBJ whole genome shotgun (WGS) entry which is preliminary data.</text>
</comment>